<protein>
    <submittedName>
        <fullName evidence="2">Uncharacterized protein</fullName>
    </submittedName>
</protein>
<dbReference type="Proteomes" id="UP000193944">
    <property type="component" value="Unassembled WGS sequence"/>
</dbReference>
<name>A0A1Y1XNI6_9FUNG</name>
<dbReference type="AlphaFoldDB" id="A0A1Y1XNI6"/>
<feature type="compositionally biased region" description="Low complexity" evidence="1">
    <location>
        <begin position="110"/>
        <end position="121"/>
    </location>
</feature>
<reference evidence="2 3" key="2">
    <citation type="submission" date="2016-08" db="EMBL/GenBank/DDBJ databases">
        <title>Pervasive Adenine N6-methylation of Active Genes in Fungi.</title>
        <authorList>
            <consortium name="DOE Joint Genome Institute"/>
            <person name="Mondo S.J."/>
            <person name="Dannebaum R.O."/>
            <person name="Kuo R.C."/>
            <person name="Labutti K."/>
            <person name="Haridas S."/>
            <person name="Kuo A."/>
            <person name="Salamov A."/>
            <person name="Ahrendt S.R."/>
            <person name="Lipzen A."/>
            <person name="Sullivan W."/>
            <person name="Andreopoulos W.B."/>
            <person name="Clum A."/>
            <person name="Lindquist E."/>
            <person name="Daum C."/>
            <person name="Ramamoorthy G.K."/>
            <person name="Gryganskyi A."/>
            <person name="Culley D."/>
            <person name="Magnuson J.K."/>
            <person name="James T.Y."/>
            <person name="O'Malley M.A."/>
            <person name="Stajich J.E."/>
            <person name="Spatafora J.W."/>
            <person name="Visel A."/>
            <person name="Grigoriev I.V."/>
        </authorList>
    </citation>
    <scope>NUCLEOTIDE SEQUENCE [LARGE SCALE GENOMIC DNA]</scope>
    <source>
        <strain evidence="2 3">S4</strain>
    </source>
</reference>
<dbReference type="EMBL" id="MCFG01000010">
    <property type="protein sequence ID" value="ORX87309.1"/>
    <property type="molecule type" value="Genomic_DNA"/>
</dbReference>
<accession>A0A1Y1XNI6</accession>
<evidence type="ECO:0000313" key="3">
    <source>
        <dbReference type="Proteomes" id="UP000193944"/>
    </source>
</evidence>
<comment type="caution">
    <text evidence="2">The sequence shown here is derived from an EMBL/GenBank/DDBJ whole genome shotgun (WGS) entry which is preliminary data.</text>
</comment>
<feature type="region of interest" description="Disordered" evidence="1">
    <location>
        <begin position="148"/>
        <end position="173"/>
    </location>
</feature>
<evidence type="ECO:0000313" key="2">
    <source>
        <dbReference type="EMBL" id="ORX87309.1"/>
    </source>
</evidence>
<dbReference type="OrthoDB" id="2155310at2759"/>
<feature type="region of interest" description="Disordered" evidence="1">
    <location>
        <begin position="100"/>
        <end position="126"/>
    </location>
</feature>
<gene>
    <name evidence="2" type="ORF">BCR32DRAFT_264375</name>
</gene>
<proteinExistence type="predicted"/>
<feature type="compositionally biased region" description="Basic and acidic residues" evidence="1">
    <location>
        <begin position="100"/>
        <end position="109"/>
    </location>
</feature>
<keyword evidence="3" id="KW-1185">Reference proteome</keyword>
<feature type="compositionally biased region" description="Acidic residues" evidence="1">
    <location>
        <begin position="254"/>
        <end position="268"/>
    </location>
</feature>
<evidence type="ECO:0000256" key="1">
    <source>
        <dbReference type="SAM" id="MobiDB-lite"/>
    </source>
</evidence>
<feature type="region of interest" description="Disordered" evidence="1">
    <location>
        <begin position="241"/>
        <end position="290"/>
    </location>
</feature>
<reference evidence="2 3" key="1">
    <citation type="submission" date="2016-08" db="EMBL/GenBank/DDBJ databases">
        <title>A Parts List for Fungal Cellulosomes Revealed by Comparative Genomics.</title>
        <authorList>
            <consortium name="DOE Joint Genome Institute"/>
            <person name="Haitjema C.H."/>
            <person name="Gilmore S.P."/>
            <person name="Henske J.K."/>
            <person name="Solomon K.V."/>
            <person name="De Groot R."/>
            <person name="Kuo A."/>
            <person name="Mondo S.J."/>
            <person name="Salamov A.A."/>
            <person name="Labutti K."/>
            <person name="Zhao Z."/>
            <person name="Chiniquy J."/>
            <person name="Barry K."/>
            <person name="Brewer H.M."/>
            <person name="Purvine S.O."/>
            <person name="Wright A.T."/>
            <person name="Boxma B."/>
            <person name="Van Alen T."/>
            <person name="Hackstein J.H."/>
            <person name="Baker S.E."/>
            <person name="Grigoriev I.V."/>
            <person name="O'Malley M.A."/>
        </authorList>
    </citation>
    <scope>NUCLEOTIDE SEQUENCE [LARGE SCALE GENOMIC DNA]</scope>
    <source>
        <strain evidence="2 3">S4</strain>
    </source>
</reference>
<sequence length="290" mass="33997">MSFAPQGVSPFLPGNNYLKLNHGVKKEVDRSQILRKRNNKVNFRKCSDKELLELLEKNEKLLMDKTLLDKLPDKGEKVRLKNKEIKEEIANRNIIIDKDKDKNKDKENVTETNNNNNNNNNKSKDTTEIDNDIHAMEVESINQKLQTINISEGNENDIEDDKEKENKPKRGQARVIEMIMNTPSLNKPNYMIRHKPNKNHIEILSIEESIEIQNHQRKIQKEHEILEAKKKLERTIMSTGPVHYHSNEYRNNNEFDDDDDDDDDDEDNDNRSYYDSSDEEADAFLFGPHK</sequence>
<organism evidence="2 3">
    <name type="scientific">Anaeromyces robustus</name>
    <dbReference type="NCBI Taxonomy" id="1754192"/>
    <lineage>
        <taxon>Eukaryota</taxon>
        <taxon>Fungi</taxon>
        <taxon>Fungi incertae sedis</taxon>
        <taxon>Chytridiomycota</taxon>
        <taxon>Chytridiomycota incertae sedis</taxon>
        <taxon>Neocallimastigomycetes</taxon>
        <taxon>Neocallimastigales</taxon>
        <taxon>Neocallimastigaceae</taxon>
        <taxon>Anaeromyces</taxon>
    </lineage>
</organism>
<dbReference type="STRING" id="1754192.A0A1Y1XNI6"/>